<dbReference type="VEuPathDB" id="TriTrypDB:TM35_000173160"/>
<proteinExistence type="predicted"/>
<accession>A0A1X0NUS0</accession>
<sequence length="108" mass="12444">MDSDICDDEANTWRICVEKNLGNRELEFKCVNEQALFDRCIRDWRSNGGQNVKIKGENEGEPPPQCAAMSCLVGLCLRNTDYDFQRCGLPMQYFKHCVKSFYGSEYVT</sequence>
<dbReference type="EMBL" id="NBCO01000017">
    <property type="protein sequence ID" value="ORC88444.1"/>
    <property type="molecule type" value="Genomic_DNA"/>
</dbReference>
<dbReference type="Proteomes" id="UP000192257">
    <property type="component" value="Unassembled WGS sequence"/>
</dbReference>
<dbReference type="RefSeq" id="XP_028882510.1">
    <property type="nucleotide sequence ID" value="XM_029026395.1"/>
</dbReference>
<gene>
    <name evidence="1" type="ORF">TM35_000173160</name>
</gene>
<evidence type="ECO:0000313" key="1">
    <source>
        <dbReference type="EMBL" id="ORC88444.1"/>
    </source>
</evidence>
<protein>
    <submittedName>
        <fullName evidence="1">Uncharacterized protein</fullName>
    </submittedName>
</protein>
<dbReference type="GeneID" id="39986175"/>
<reference evidence="1 2" key="1">
    <citation type="submission" date="2017-03" db="EMBL/GenBank/DDBJ databases">
        <title>An alternative strategy for trypanosome survival in the mammalian bloodstream revealed through genome and transcriptome analysis of the ubiquitous bovine parasite Trypanosoma (Megatrypanum) theileri.</title>
        <authorList>
            <person name="Kelly S."/>
            <person name="Ivens A."/>
            <person name="Mott A."/>
            <person name="O'Neill E."/>
            <person name="Emms D."/>
            <person name="Macleod O."/>
            <person name="Voorheis P."/>
            <person name="Matthews J."/>
            <person name="Matthews K."/>
            <person name="Carrington M."/>
        </authorList>
    </citation>
    <scope>NUCLEOTIDE SEQUENCE [LARGE SCALE GENOMIC DNA]</scope>
    <source>
        <strain evidence="1">Edinburgh</strain>
    </source>
</reference>
<name>A0A1X0NUS0_9TRYP</name>
<keyword evidence="2" id="KW-1185">Reference proteome</keyword>
<dbReference type="AlphaFoldDB" id="A0A1X0NUS0"/>
<evidence type="ECO:0000313" key="2">
    <source>
        <dbReference type="Proteomes" id="UP000192257"/>
    </source>
</evidence>
<dbReference type="OrthoDB" id="268421at2759"/>
<dbReference type="InterPro" id="IPR009069">
    <property type="entry name" value="Cys_alpha_HP_mot_SF"/>
</dbReference>
<comment type="caution">
    <text evidence="1">The sequence shown here is derived from an EMBL/GenBank/DDBJ whole genome shotgun (WGS) entry which is preliminary data.</text>
</comment>
<dbReference type="SUPFAM" id="SSF47072">
    <property type="entry name" value="Cysteine alpha-hairpin motif"/>
    <property type="match status" value="1"/>
</dbReference>
<organism evidence="1 2">
    <name type="scientific">Trypanosoma theileri</name>
    <dbReference type="NCBI Taxonomy" id="67003"/>
    <lineage>
        <taxon>Eukaryota</taxon>
        <taxon>Discoba</taxon>
        <taxon>Euglenozoa</taxon>
        <taxon>Kinetoplastea</taxon>
        <taxon>Metakinetoplastina</taxon>
        <taxon>Trypanosomatida</taxon>
        <taxon>Trypanosomatidae</taxon>
        <taxon>Trypanosoma</taxon>
    </lineage>
</organism>